<keyword evidence="9" id="KW-1185">Reference proteome</keyword>
<dbReference type="Proteomes" id="UP000830454">
    <property type="component" value="Chromosome"/>
</dbReference>
<comment type="function">
    <text evidence="5">Destroys radicals which are normally produced within the cells and which are toxic to biological systems.</text>
</comment>
<organism evidence="8 9">
    <name type="scientific">Flavobacterium sediminilitoris</name>
    <dbReference type="NCBI Taxonomy" id="2024526"/>
    <lineage>
        <taxon>Bacteria</taxon>
        <taxon>Pseudomonadati</taxon>
        <taxon>Bacteroidota</taxon>
        <taxon>Flavobacteriia</taxon>
        <taxon>Flavobacteriales</taxon>
        <taxon>Flavobacteriaceae</taxon>
        <taxon>Flavobacterium</taxon>
    </lineage>
</organism>
<dbReference type="PIRSF" id="PIRSF000349">
    <property type="entry name" value="SODismutase"/>
    <property type="match status" value="1"/>
</dbReference>
<keyword evidence="3 5" id="KW-0479">Metal-binding</keyword>
<dbReference type="InterPro" id="IPR019832">
    <property type="entry name" value="Mn/Fe_SOD_C"/>
</dbReference>
<evidence type="ECO:0000313" key="9">
    <source>
        <dbReference type="Proteomes" id="UP000830454"/>
    </source>
</evidence>
<name>A0ABY4HMF4_9FLAO</name>
<dbReference type="Gene3D" id="3.55.40.20">
    <property type="entry name" value="Iron/manganese superoxide dismutase, C-terminal domain"/>
    <property type="match status" value="1"/>
</dbReference>
<dbReference type="SUPFAM" id="SSF54719">
    <property type="entry name" value="Fe,Mn superoxide dismutase (SOD), C-terminal domain"/>
    <property type="match status" value="1"/>
</dbReference>
<accession>A0ABY4HMF4</accession>
<dbReference type="InterPro" id="IPR019831">
    <property type="entry name" value="Mn/Fe_SOD_N"/>
</dbReference>
<dbReference type="SUPFAM" id="SSF46609">
    <property type="entry name" value="Fe,Mn superoxide dismutase (SOD), N-terminal domain"/>
    <property type="match status" value="1"/>
</dbReference>
<keyword evidence="4 5" id="KW-0560">Oxidoreductase</keyword>
<sequence>MKHFYVVLPILFLLNSCKENNNLVEVQLPEPEIETSVVYSNPSDTKTNSGPFQLFKINYPFDALEPSIDGKTMEIHYTKHYLSYTNTLNKLIANNPDWQDKNIEELLLFSNEKNNDLKNNAGGYYNHSLFFEILTPKGAKSPKDNLSKAINTEFTSFNLFKNKFISEANKHFGSGWIWLIVKKDGKLEITTSNNQDNPLMSDSKIKGKPILGIDLWEHAYYLKYQNNKRTYIESVFEIINWTVVSKKYNDIIPTNPQ</sequence>
<dbReference type="PROSITE" id="PS00088">
    <property type="entry name" value="SOD_MN"/>
    <property type="match status" value="1"/>
</dbReference>
<dbReference type="RefSeq" id="WP_246916277.1">
    <property type="nucleotide sequence ID" value="NZ_CP090145.1"/>
</dbReference>
<evidence type="ECO:0000256" key="3">
    <source>
        <dbReference type="ARBA" id="ARBA00022723"/>
    </source>
</evidence>
<comment type="similarity">
    <text evidence="1 5">Belongs to the iron/manganese superoxide dismutase family.</text>
</comment>
<evidence type="ECO:0000256" key="1">
    <source>
        <dbReference type="ARBA" id="ARBA00008714"/>
    </source>
</evidence>
<dbReference type="Gene3D" id="1.10.287.990">
    <property type="entry name" value="Fe,Mn superoxide dismutase (SOD) domain"/>
    <property type="match status" value="1"/>
</dbReference>
<proteinExistence type="inferred from homology"/>
<evidence type="ECO:0000256" key="2">
    <source>
        <dbReference type="ARBA" id="ARBA00012682"/>
    </source>
</evidence>
<dbReference type="InterPro" id="IPR001189">
    <property type="entry name" value="Mn/Fe_SOD"/>
</dbReference>
<evidence type="ECO:0000259" key="7">
    <source>
        <dbReference type="Pfam" id="PF02777"/>
    </source>
</evidence>
<comment type="catalytic activity">
    <reaction evidence="5">
        <text>2 superoxide + 2 H(+) = H2O2 + O2</text>
        <dbReference type="Rhea" id="RHEA:20696"/>
        <dbReference type="ChEBI" id="CHEBI:15378"/>
        <dbReference type="ChEBI" id="CHEBI:15379"/>
        <dbReference type="ChEBI" id="CHEBI:16240"/>
        <dbReference type="ChEBI" id="CHEBI:18421"/>
        <dbReference type="EC" id="1.15.1.1"/>
    </reaction>
</comment>
<dbReference type="InterPro" id="IPR036314">
    <property type="entry name" value="SOD_C_sf"/>
</dbReference>
<dbReference type="PRINTS" id="PR01703">
    <property type="entry name" value="MNSODISMTASE"/>
</dbReference>
<reference evidence="8" key="2">
    <citation type="submission" date="2022-04" db="EMBL/GenBank/DDBJ databases">
        <title>Complete Genome Sequence of Flavobacterium sediminilitoris YSM-43, Isolated from a Tidal Sediment.</title>
        <authorList>
            <person name="Lee P.A."/>
        </authorList>
    </citation>
    <scope>NUCLEOTIDE SEQUENCE</scope>
    <source>
        <strain evidence="8">YSM-43</strain>
    </source>
</reference>
<evidence type="ECO:0000256" key="4">
    <source>
        <dbReference type="ARBA" id="ARBA00023002"/>
    </source>
</evidence>
<feature type="domain" description="Manganese/iron superoxide dismutase N-terminal" evidence="6">
    <location>
        <begin position="52"/>
        <end position="134"/>
    </location>
</feature>
<evidence type="ECO:0000313" key="8">
    <source>
        <dbReference type="EMBL" id="UOX33758.1"/>
    </source>
</evidence>
<reference evidence="8" key="1">
    <citation type="submission" date="2021-12" db="EMBL/GenBank/DDBJ databases">
        <authorList>
            <person name="Cha I.-T."/>
            <person name="Lee K.-E."/>
            <person name="Park S.-J."/>
        </authorList>
    </citation>
    <scope>NUCLEOTIDE SEQUENCE</scope>
    <source>
        <strain evidence="8">YSM-43</strain>
    </source>
</reference>
<dbReference type="PANTHER" id="PTHR43595:SF2">
    <property type="entry name" value="SMALL RIBOSOMAL SUBUNIT PROTEIN MS42"/>
    <property type="match status" value="1"/>
</dbReference>
<dbReference type="InterPro" id="IPR019833">
    <property type="entry name" value="Mn/Fe_SOD_BS"/>
</dbReference>
<dbReference type="InterPro" id="IPR036324">
    <property type="entry name" value="Mn/Fe_SOD_N_sf"/>
</dbReference>
<protein>
    <recommendedName>
        <fullName evidence="2 5">Superoxide dismutase</fullName>
        <ecNumber evidence="2 5">1.15.1.1</ecNumber>
    </recommendedName>
</protein>
<dbReference type="EMBL" id="CP090145">
    <property type="protein sequence ID" value="UOX33758.1"/>
    <property type="molecule type" value="Genomic_DNA"/>
</dbReference>
<gene>
    <name evidence="8" type="ORF">LXD69_17205</name>
</gene>
<dbReference type="Pfam" id="PF02777">
    <property type="entry name" value="Sod_Fe_C"/>
    <property type="match status" value="1"/>
</dbReference>
<dbReference type="PANTHER" id="PTHR43595">
    <property type="entry name" value="37S RIBOSOMAL PROTEIN S26, MITOCHONDRIAL"/>
    <property type="match status" value="1"/>
</dbReference>
<dbReference type="Pfam" id="PF00081">
    <property type="entry name" value="Sod_Fe_N"/>
    <property type="match status" value="1"/>
</dbReference>
<evidence type="ECO:0000256" key="5">
    <source>
        <dbReference type="RuleBase" id="RU000414"/>
    </source>
</evidence>
<feature type="domain" description="Manganese/iron superoxide dismutase C-terminal" evidence="7">
    <location>
        <begin position="142"/>
        <end position="246"/>
    </location>
</feature>
<dbReference type="EC" id="1.15.1.1" evidence="2 5"/>
<evidence type="ECO:0000259" key="6">
    <source>
        <dbReference type="Pfam" id="PF00081"/>
    </source>
</evidence>